<dbReference type="Proteomes" id="UP001163603">
    <property type="component" value="Chromosome 2"/>
</dbReference>
<accession>A0ACC0ZB09</accession>
<proteinExistence type="predicted"/>
<sequence length="611" mass="70073">MNSSMALQTHVSALNSSKCFPPSTANPPSKIFVHDFFASPSNIVKHSANSLQASRRLQPCLASNNNQEAYRPVANFAPTIWKDSNIFTSEIPHSEIESNDKLAEELKQRVKEMLIASTSDPAEKVCFIDSICRLGVSYHFETEIEEQLNQIFEAQPNLAEDNDYDLYTIALLFRVSRQHGFKMSCGVFDKFKDSNGTFKENLAGDARGMLSLFEATHLRVRGEDILKEALDFTTTHLKSLAKSSPDHLAKHITSALEAPLHKNVPRLETHKYISFYQEDLGEYRNETLLIFAKLDFNRVQLLHQQELKHVTSWWKDNKFASKFSYSRDRVVEVYFCTTANYFEPRYSRARIVQTKLLMILTITDDTYDAYGTLEELQSFTDALERWDTHATGDLPDYMKTLYSVILNLFDELNNDVSEEGRSYSLSITKDKLKEYVRACLEEAKWFNEGFVPSFNQRLSNAIITVGTGFVIAASFVGMGETARINEFEWLQNHPKIVEAVFTIGRLKTDIKAHEFEQKRGHVSSTVGCYMKQYGISKEETVEKFEKILIANAWKDINEEYMKQTDVSRNILVTVVNFARLAEILYKNQDGFTFPEDLKDYIIKLFVDPIPV</sequence>
<gene>
    <name evidence="1" type="ORF">Pint_16630</name>
</gene>
<comment type="caution">
    <text evidence="1">The sequence shown here is derived from an EMBL/GenBank/DDBJ whole genome shotgun (WGS) entry which is preliminary data.</text>
</comment>
<evidence type="ECO:0000313" key="1">
    <source>
        <dbReference type="EMBL" id="KAJ0048373.1"/>
    </source>
</evidence>
<keyword evidence="2" id="KW-1185">Reference proteome</keyword>
<name>A0ACC0ZB09_9ROSI</name>
<protein>
    <submittedName>
        <fullName evidence="1">Uncharacterized protein</fullName>
    </submittedName>
</protein>
<reference evidence="2" key="1">
    <citation type="journal article" date="2023" name="G3 (Bethesda)">
        <title>Genome assembly and association tests identify interacting loci associated with vigor, precocity, and sex in interspecific pistachio rootstocks.</title>
        <authorList>
            <person name="Palmer W."/>
            <person name="Jacygrad E."/>
            <person name="Sagayaradj S."/>
            <person name="Cavanaugh K."/>
            <person name="Han R."/>
            <person name="Bertier L."/>
            <person name="Beede B."/>
            <person name="Kafkas S."/>
            <person name="Golino D."/>
            <person name="Preece J."/>
            <person name="Michelmore R."/>
        </authorList>
    </citation>
    <scope>NUCLEOTIDE SEQUENCE [LARGE SCALE GENOMIC DNA]</scope>
</reference>
<dbReference type="EMBL" id="CM047737">
    <property type="protein sequence ID" value="KAJ0048373.1"/>
    <property type="molecule type" value="Genomic_DNA"/>
</dbReference>
<organism evidence="1 2">
    <name type="scientific">Pistacia integerrima</name>
    <dbReference type="NCBI Taxonomy" id="434235"/>
    <lineage>
        <taxon>Eukaryota</taxon>
        <taxon>Viridiplantae</taxon>
        <taxon>Streptophyta</taxon>
        <taxon>Embryophyta</taxon>
        <taxon>Tracheophyta</taxon>
        <taxon>Spermatophyta</taxon>
        <taxon>Magnoliopsida</taxon>
        <taxon>eudicotyledons</taxon>
        <taxon>Gunneridae</taxon>
        <taxon>Pentapetalae</taxon>
        <taxon>rosids</taxon>
        <taxon>malvids</taxon>
        <taxon>Sapindales</taxon>
        <taxon>Anacardiaceae</taxon>
        <taxon>Pistacia</taxon>
    </lineage>
</organism>
<evidence type="ECO:0000313" key="2">
    <source>
        <dbReference type="Proteomes" id="UP001163603"/>
    </source>
</evidence>